<dbReference type="GO" id="GO:0000287">
    <property type="term" value="F:magnesium ion binding"/>
    <property type="evidence" value="ECO:0007669"/>
    <property type="project" value="UniProtKB-UniRule"/>
</dbReference>
<dbReference type="EMBL" id="JACNEP010000001">
    <property type="protein sequence ID" value="MBC3764306.1"/>
    <property type="molecule type" value="Genomic_DNA"/>
</dbReference>
<comment type="subcellular location">
    <subcellularLocation>
        <location evidence="8">Cytoplasm</location>
    </subcellularLocation>
</comment>
<dbReference type="Gene3D" id="3.40.50.300">
    <property type="entry name" value="P-loop containing nucleotide triphosphate hydrolases"/>
    <property type="match status" value="1"/>
</dbReference>
<comment type="function">
    <text evidence="8">Catalyzes a mechanistically unusual reaction, the ATP-dependent insertion of CO2 between the N7 and N8 nitrogen atoms of 7,8-diaminopelargonic acid (DAPA, also called 7,8-diammoniononanoate) to form a ureido ring.</text>
</comment>
<evidence type="ECO:0000256" key="6">
    <source>
        <dbReference type="ARBA" id="ARBA00022840"/>
    </source>
</evidence>
<feature type="binding site" evidence="8">
    <location>
        <position position="116"/>
    </location>
    <ligand>
        <name>Mg(2+)</name>
        <dbReference type="ChEBI" id="CHEBI:18420"/>
    </ligand>
</feature>
<keyword evidence="10" id="KW-1185">Reference proteome</keyword>
<evidence type="ECO:0000256" key="7">
    <source>
        <dbReference type="ARBA" id="ARBA00022842"/>
    </source>
</evidence>
<dbReference type="GO" id="GO:0004141">
    <property type="term" value="F:dethiobiotin synthase activity"/>
    <property type="evidence" value="ECO:0007669"/>
    <property type="project" value="UniProtKB-UniRule"/>
</dbReference>
<keyword evidence="6 8" id="KW-0067">ATP-binding</keyword>
<feature type="binding site" evidence="8">
    <location>
        <begin position="12"/>
        <end position="17"/>
    </location>
    <ligand>
        <name>ATP</name>
        <dbReference type="ChEBI" id="CHEBI:30616"/>
    </ligand>
</feature>
<dbReference type="SUPFAM" id="SSF52540">
    <property type="entry name" value="P-loop containing nucleoside triphosphate hydrolases"/>
    <property type="match status" value="1"/>
</dbReference>
<dbReference type="Proteomes" id="UP000601768">
    <property type="component" value="Unassembled WGS sequence"/>
</dbReference>
<keyword evidence="7 8" id="KW-0460">Magnesium</keyword>
<dbReference type="GO" id="GO:0009102">
    <property type="term" value="P:biotin biosynthetic process"/>
    <property type="evidence" value="ECO:0007669"/>
    <property type="project" value="UniProtKB-UniRule"/>
</dbReference>
<dbReference type="NCBIfam" id="TIGR00347">
    <property type="entry name" value="bioD"/>
    <property type="match status" value="1"/>
</dbReference>
<organism evidence="9 10">
    <name type="scientific">Neptunicella marina</name>
    <dbReference type="NCBI Taxonomy" id="2125989"/>
    <lineage>
        <taxon>Bacteria</taxon>
        <taxon>Pseudomonadati</taxon>
        <taxon>Pseudomonadota</taxon>
        <taxon>Gammaproteobacteria</taxon>
        <taxon>Alteromonadales</taxon>
        <taxon>Alteromonadaceae</taxon>
        <taxon>Neptunicella</taxon>
    </lineage>
</organism>
<comment type="cofactor">
    <cofactor evidence="8">
        <name>Mg(2+)</name>
        <dbReference type="ChEBI" id="CHEBI:18420"/>
    </cofactor>
</comment>
<feature type="binding site" evidence="8">
    <location>
        <position position="16"/>
    </location>
    <ligand>
        <name>Mg(2+)</name>
        <dbReference type="ChEBI" id="CHEBI:18420"/>
    </ligand>
</feature>
<dbReference type="PIRSF" id="PIRSF006755">
    <property type="entry name" value="DTB_synth"/>
    <property type="match status" value="1"/>
</dbReference>
<keyword evidence="2 8" id="KW-0436">Ligase</keyword>
<sequence length="223" mass="24305">MKKLFITATDTDAGKTFMAQAIMKELADRRHQVVGFKPVSAGCEQTETGLRNEDALALQQQSTIELDYKEVNPIAFADPVAPHLAAQKQHCEIELSALTQAYDNLLAKNADYVITEGAGGWRLPLSHSLFLSDLAIQYQMGVVVVVPVRLGCLNHARLTVEAVRHDGLSIVGWVANVLDSDLPYLKENIASLQQLIDAPLLGAVPRVEDAASAARYLDVTPLF</sequence>
<feature type="binding site" evidence="8">
    <location>
        <begin position="116"/>
        <end position="119"/>
    </location>
    <ligand>
        <name>ATP</name>
        <dbReference type="ChEBI" id="CHEBI:30616"/>
    </ligand>
</feature>
<evidence type="ECO:0000256" key="4">
    <source>
        <dbReference type="ARBA" id="ARBA00022741"/>
    </source>
</evidence>
<keyword evidence="1 8" id="KW-0963">Cytoplasm</keyword>
<dbReference type="InterPro" id="IPR027417">
    <property type="entry name" value="P-loop_NTPase"/>
</dbReference>
<keyword evidence="3 8" id="KW-0479">Metal-binding</keyword>
<keyword evidence="4 8" id="KW-0547">Nucleotide-binding</keyword>
<dbReference type="Pfam" id="PF13500">
    <property type="entry name" value="AAA_26"/>
    <property type="match status" value="1"/>
</dbReference>
<comment type="similarity">
    <text evidence="8">Belongs to the dethiobiotin synthetase family.</text>
</comment>
<feature type="active site" evidence="8">
    <location>
        <position position="37"/>
    </location>
</feature>
<dbReference type="EC" id="6.3.3.3" evidence="8"/>
<evidence type="ECO:0000256" key="1">
    <source>
        <dbReference type="ARBA" id="ARBA00022490"/>
    </source>
</evidence>
<dbReference type="HAMAP" id="MF_00336">
    <property type="entry name" value="BioD"/>
    <property type="match status" value="1"/>
</dbReference>
<proteinExistence type="inferred from homology"/>
<evidence type="ECO:0000313" key="9">
    <source>
        <dbReference type="EMBL" id="MBC3764306.1"/>
    </source>
</evidence>
<comment type="catalytic activity">
    <reaction evidence="8">
        <text>(7R,8S)-7,8-diammoniononanoate + CO2 + ATP = (4R,5S)-dethiobiotin + ADP + phosphate + 3 H(+)</text>
        <dbReference type="Rhea" id="RHEA:15805"/>
        <dbReference type="ChEBI" id="CHEBI:15378"/>
        <dbReference type="ChEBI" id="CHEBI:16526"/>
        <dbReference type="ChEBI" id="CHEBI:30616"/>
        <dbReference type="ChEBI" id="CHEBI:43474"/>
        <dbReference type="ChEBI" id="CHEBI:149469"/>
        <dbReference type="ChEBI" id="CHEBI:149473"/>
        <dbReference type="ChEBI" id="CHEBI:456216"/>
        <dbReference type="EC" id="6.3.3.3"/>
    </reaction>
</comment>
<feature type="binding site" evidence="8">
    <location>
        <position position="54"/>
    </location>
    <ligand>
        <name>Mg(2+)</name>
        <dbReference type="ChEBI" id="CHEBI:18420"/>
    </ligand>
</feature>
<dbReference type="UniPathway" id="UPA00078">
    <property type="reaction ID" value="UER00161"/>
</dbReference>
<feature type="binding site" evidence="8">
    <location>
        <begin position="205"/>
        <end position="207"/>
    </location>
    <ligand>
        <name>ATP</name>
        <dbReference type="ChEBI" id="CHEBI:30616"/>
    </ligand>
</feature>
<comment type="subunit">
    <text evidence="8">Homodimer.</text>
</comment>
<dbReference type="CDD" id="cd03109">
    <property type="entry name" value="DTBS"/>
    <property type="match status" value="1"/>
</dbReference>
<evidence type="ECO:0000256" key="5">
    <source>
        <dbReference type="ARBA" id="ARBA00022756"/>
    </source>
</evidence>
<comment type="caution">
    <text evidence="9">The sequence shown here is derived from an EMBL/GenBank/DDBJ whole genome shotgun (WGS) entry which is preliminary data.</text>
</comment>
<feature type="binding site" evidence="8">
    <location>
        <position position="54"/>
    </location>
    <ligand>
        <name>ATP</name>
        <dbReference type="ChEBI" id="CHEBI:30616"/>
    </ligand>
</feature>
<accession>A0A8J6IRK6</accession>
<dbReference type="PANTHER" id="PTHR43210">
    <property type="entry name" value="DETHIOBIOTIN SYNTHETASE"/>
    <property type="match status" value="1"/>
</dbReference>
<comment type="caution">
    <text evidence="8">Lacks conserved residue(s) required for the propagation of feature annotation.</text>
</comment>
<comment type="pathway">
    <text evidence="8">Cofactor biosynthesis; biotin biosynthesis; biotin from 7,8-diaminononanoate: step 1/2.</text>
</comment>
<reference evidence="9" key="1">
    <citation type="journal article" date="2018" name="Int. J. Syst. Evol. Microbiol.">
        <title>Neptunicella marina gen. nov., sp. nov., isolated from surface seawater.</title>
        <authorList>
            <person name="Liu X."/>
            <person name="Lai Q."/>
            <person name="Du Y."/>
            <person name="Zhang X."/>
            <person name="Liu Z."/>
            <person name="Sun F."/>
            <person name="Shao Z."/>
        </authorList>
    </citation>
    <scope>NUCLEOTIDE SEQUENCE</scope>
    <source>
        <strain evidence="9">S27-2</strain>
    </source>
</reference>
<gene>
    <name evidence="8 9" type="primary">bioD</name>
    <name evidence="9" type="ORF">H8B19_00310</name>
</gene>
<dbReference type="AlphaFoldDB" id="A0A8J6IRK6"/>
<protein>
    <recommendedName>
        <fullName evidence="8">ATP-dependent dethiobiotin synthetase BioD</fullName>
        <ecNumber evidence="8">6.3.3.3</ecNumber>
    </recommendedName>
    <alternativeName>
        <fullName evidence="8">DTB synthetase</fullName>
        <shortName evidence="8">DTBS</shortName>
    </alternativeName>
    <alternativeName>
        <fullName evidence="8">Dethiobiotin synthase</fullName>
    </alternativeName>
</protein>
<dbReference type="FunFam" id="3.40.50.300:FF:000292">
    <property type="entry name" value="ATP-dependent dethiobiotin synthetase BioD"/>
    <property type="match status" value="1"/>
</dbReference>
<dbReference type="PANTHER" id="PTHR43210:SF5">
    <property type="entry name" value="DETHIOBIOTIN SYNTHETASE"/>
    <property type="match status" value="1"/>
</dbReference>
<dbReference type="GO" id="GO:0042803">
    <property type="term" value="F:protein homodimerization activity"/>
    <property type="evidence" value="ECO:0007669"/>
    <property type="project" value="UniProtKB-ARBA"/>
</dbReference>
<evidence type="ECO:0000256" key="2">
    <source>
        <dbReference type="ARBA" id="ARBA00022598"/>
    </source>
</evidence>
<evidence type="ECO:0000256" key="3">
    <source>
        <dbReference type="ARBA" id="ARBA00022723"/>
    </source>
</evidence>
<dbReference type="InterPro" id="IPR004472">
    <property type="entry name" value="DTB_synth_BioD"/>
</dbReference>
<dbReference type="GO" id="GO:0005524">
    <property type="term" value="F:ATP binding"/>
    <property type="evidence" value="ECO:0007669"/>
    <property type="project" value="UniProtKB-UniRule"/>
</dbReference>
<dbReference type="RefSeq" id="WP_186504786.1">
    <property type="nucleotide sequence ID" value="NZ_JACNEP010000001.1"/>
</dbReference>
<evidence type="ECO:0000256" key="8">
    <source>
        <dbReference type="HAMAP-Rule" id="MF_00336"/>
    </source>
</evidence>
<evidence type="ECO:0000313" key="10">
    <source>
        <dbReference type="Proteomes" id="UP000601768"/>
    </source>
</evidence>
<dbReference type="GO" id="GO:0005829">
    <property type="term" value="C:cytosol"/>
    <property type="evidence" value="ECO:0007669"/>
    <property type="project" value="TreeGrafter"/>
</dbReference>
<name>A0A8J6IRK6_9ALTE</name>
<keyword evidence="5 8" id="KW-0093">Biotin biosynthesis</keyword>
<reference evidence="9" key="2">
    <citation type="submission" date="2020-08" db="EMBL/GenBank/DDBJ databases">
        <authorList>
            <person name="Lai Q."/>
        </authorList>
    </citation>
    <scope>NUCLEOTIDE SEQUENCE</scope>
    <source>
        <strain evidence="9">S27-2</strain>
    </source>
</reference>